<dbReference type="InterPro" id="IPR036388">
    <property type="entry name" value="WH-like_DNA-bd_sf"/>
</dbReference>
<dbReference type="Gene3D" id="3.40.50.2300">
    <property type="match status" value="1"/>
</dbReference>
<accession>A0A4Q9G7N1</accession>
<protein>
    <submittedName>
        <fullName evidence="2">ANTAR domain-containing protein</fullName>
    </submittedName>
</protein>
<evidence type="ECO:0000313" key="3">
    <source>
        <dbReference type="Proteomes" id="UP000293520"/>
    </source>
</evidence>
<organism evidence="2 3">
    <name type="scientific">Paracoccus subflavus</name>
    <dbReference type="NCBI Taxonomy" id="2528244"/>
    <lineage>
        <taxon>Bacteria</taxon>
        <taxon>Pseudomonadati</taxon>
        <taxon>Pseudomonadota</taxon>
        <taxon>Alphaproteobacteria</taxon>
        <taxon>Rhodobacterales</taxon>
        <taxon>Paracoccaceae</taxon>
        <taxon>Paracoccus</taxon>
    </lineage>
</organism>
<name>A0A4Q9G7N1_9RHOB</name>
<feature type="domain" description="ANTAR" evidence="1">
    <location>
        <begin position="127"/>
        <end position="188"/>
    </location>
</feature>
<dbReference type="SUPFAM" id="SSF52172">
    <property type="entry name" value="CheY-like"/>
    <property type="match status" value="1"/>
</dbReference>
<dbReference type="Gene3D" id="1.10.10.10">
    <property type="entry name" value="Winged helix-like DNA-binding domain superfamily/Winged helix DNA-binding domain"/>
    <property type="match status" value="1"/>
</dbReference>
<evidence type="ECO:0000313" key="2">
    <source>
        <dbReference type="EMBL" id="TBN44060.1"/>
    </source>
</evidence>
<dbReference type="InterPro" id="IPR011006">
    <property type="entry name" value="CheY-like_superfamily"/>
</dbReference>
<dbReference type="Proteomes" id="UP000293520">
    <property type="component" value="Unassembled WGS sequence"/>
</dbReference>
<dbReference type="AlphaFoldDB" id="A0A4Q9G7N1"/>
<sequence length="208" mass="23010">MKQPRLTQNFRDFRASIITSDSRTTNTLQTVLPRLGLRVDAIGQTLPFEPAPGPRVVFIDGDMALPFAGEEPDLPLECAIVGLIGSEAPSRLRGLVSLGAQAFVTKPVHSGSVYSALFLAVNSFNRSKAIQAQIEDLKQRRKGRAHVLRAVTAMVLRDGIGPDQAYDSLRRSAMRARQSVEDFCEALRASEYNEDEEASPTEERRRWA</sequence>
<dbReference type="OrthoDB" id="6159164at2"/>
<reference evidence="2 3" key="1">
    <citation type="submission" date="2019-02" db="EMBL/GenBank/DDBJ databases">
        <title>Paracoccus subflavus sp. nov., isolated from marine sediment of the Pacific Ocean.</title>
        <authorList>
            <person name="Zhang G."/>
        </authorList>
    </citation>
    <scope>NUCLEOTIDE SEQUENCE [LARGE SCALE GENOMIC DNA]</scope>
    <source>
        <strain evidence="2 3">GY0581</strain>
    </source>
</reference>
<dbReference type="SMART" id="SM01012">
    <property type="entry name" value="ANTAR"/>
    <property type="match status" value="1"/>
</dbReference>
<dbReference type="PROSITE" id="PS50921">
    <property type="entry name" value="ANTAR"/>
    <property type="match status" value="1"/>
</dbReference>
<proteinExistence type="predicted"/>
<dbReference type="EMBL" id="SISK01000001">
    <property type="protein sequence ID" value="TBN44060.1"/>
    <property type="molecule type" value="Genomic_DNA"/>
</dbReference>
<dbReference type="InterPro" id="IPR005561">
    <property type="entry name" value="ANTAR"/>
</dbReference>
<keyword evidence="3" id="KW-1185">Reference proteome</keyword>
<comment type="caution">
    <text evidence="2">The sequence shown here is derived from an EMBL/GenBank/DDBJ whole genome shotgun (WGS) entry which is preliminary data.</text>
</comment>
<dbReference type="Pfam" id="PF03861">
    <property type="entry name" value="ANTAR"/>
    <property type="match status" value="1"/>
</dbReference>
<evidence type="ECO:0000259" key="1">
    <source>
        <dbReference type="PROSITE" id="PS50921"/>
    </source>
</evidence>
<gene>
    <name evidence="2" type="ORF">EYE42_02780</name>
</gene>
<dbReference type="RefSeq" id="WP_130989760.1">
    <property type="nucleotide sequence ID" value="NZ_SISK01000001.1"/>
</dbReference>
<dbReference type="GO" id="GO:0003723">
    <property type="term" value="F:RNA binding"/>
    <property type="evidence" value="ECO:0007669"/>
    <property type="project" value="InterPro"/>
</dbReference>